<sequence>MTERDKSRYTGGSVIIGGSVEPSKVADGWGTARRGRAEARAPAGAGGRHRRPAARCSVRDRLLSDECVSTRLLVPGSRDRPGPQLEVT</sequence>
<evidence type="ECO:0000256" key="1">
    <source>
        <dbReference type="SAM" id="MobiDB-lite"/>
    </source>
</evidence>
<feature type="region of interest" description="Disordered" evidence="1">
    <location>
        <begin position="1"/>
        <end position="54"/>
    </location>
</feature>
<accession>A0A4C1YSS2</accession>
<evidence type="ECO:0000313" key="2">
    <source>
        <dbReference type="EMBL" id="GBP77912.1"/>
    </source>
</evidence>
<dbReference type="EMBL" id="BGZK01001353">
    <property type="protein sequence ID" value="GBP77912.1"/>
    <property type="molecule type" value="Genomic_DNA"/>
</dbReference>
<reference evidence="2 3" key="1">
    <citation type="journal article" date="2019" name="Commun. Biol.">
        <title>The bagworm genome reveals a unique fibroin gene that provides high tensile strength.</title>
        <authorList>
            <person name="Kono N."/>
            <person name="Nakamura H."/>
            <person name="Ohtoshi R."/>
            <person name="Tomita M."/>
            <person name="Numata K."/>
            <person name="Arakawa K."/>
        </authorList>
    </citation>
    <scope>NUCLEOTIDE SEQUENCE [LARGE SCALE GENOMIC DNA]</scope>
</reference>
<organism evidence="2 3">
    <name type="scientific">Eumeta variegata</name>
    <name type="common">Bagworm moth</name>
    <name type="synonym">Eumeta japonica</name>
    <dbReference type="NCBI Taxonomy" id="151549"/>
    <lineage>
        <taxon>Eukaryota</taxon>
        <taxon>Metazoa</taxon>
        <taxon>Ecdysozoa</taxon>
        <taxon>Arthropoda</taxon>
        <taxon>Hexapoda</taxon>
        <taxon>Insecta</taxon>
        <taxon>Pterygota</taxon>
        <taxon>Neoptera</taxon>
        <taxon>Endopterygota</taxon>
        <taxon>Lepidoptera</taxon>
        <taxon>Glossata</taxon>
        <taxon>Ditrysia</taxon>
        <taxon>Tineoidea</taxon>
        <taxon>Psychidae</taxon>
        <taxon>Oiketicinae</taxon>
        <taxon>Eumeta</taxon>
    </lineage>
</organism>
<comment type="caution">
    <text evidence="2">The sequence shown here is derived from an EMBL/GenBank/DDBJ whole genome shotgun (WGS) entry which is preliminary data.</text>
</comment>
<name>A0A4C1YSS2_EUMVA</name>
<keyword evidence="3" id="KW-1185">Reference proteome</keyword>
<dbReference type="AlphaFoldDB" id="A0A4C1YSS2"/>
<proteinExistence type="predicted"/>
<protein>
    <submittedName>
        <fullName evidence="2">Uncharacterized protein</fullName>
    </submittedName>
</protein>
<gene>
    <name evidence="2" type="ORF">EVAR_89565_1</name>
</gene>
<evidence type="ECO:0000313" key="3">
    <source>
        <dbReference type="Proteomes" id="UP000299102"/>
    </source>
</evidence>
<dbReference type="Proteomes" id="UP000299102">
    <property type="component" value="Unassembled WGS sequence"/>
</dbReference>